<evidence type="ECO:0000259" key="8">
    <source>
        <dbReference type="PROSITE" id="PS51778"/>
    </source>
</evidence>
<dbReference type="InterPro" id="IPR031968">
    <property type="entry name" value="VASt"/>
</dbReference>
<dbReference type="GO" id="GO:0120015">
    <property type="term" value="F:sterol transfer activity"/>
    <property type="evidence" value="ECO:0007669"/>
    <property type="project" value="TreeGrafter"/>
</dbReference>
<dbReference type="SMART" id="SM00568">
    <property type="entry name" value="GRAM"/>
    <property type="match status" value="1"/>
</dbReference>
<dbReference type="GO" id="GO:0032934">
    <property type="term" value="F:sterol binding"/>
    <property type="evidence" value="ECO:0007669"/>
    <property type="project" value="TreeGrafter"/>
</dbReference>
<dbReference type="OrthoDB" id="2162691at2759"/>
<gene>
    <name evidence="9" type="ORF">BDEG_21532</name>
</gene>
<feature type="transmembrane region" description="Helical" evidence="7">
    <location>
        <begin position="999"/>
        <end position="1020"/>
    </location>
</feature>
<evidence type="ECO:0000256" key="6">
    <source>
        <dbReference type="SAM" id="MobiDB-lite"/>
    </source>
</evidence>
<evidence type="ECO:0000256" key="2">
    <source>
        <dbReference type="ARBA" id="ARBA00006582"/>
    </source>
</evidence>
<evidence type="ECO:0000256" key="1">
    <source>
        <dbReference type="ARBA" id="ARBA00004167"/>
    </source>
</evidence>
<dbReference type="GO" id="GO:0032366">
    <property type="term" value="P:intracellular sterol transport"/>
    <property type="evidence" value="ECO:0007669"/>
    <property type="project" value="TreeGrafter"/>
</dbReference>
<keyword evidence="4 7" id="KW-1133">Transmembrane helix</keyword>
<evidence type="ECO:0000256" key="5">
    <source>
        <dbReference type="ARBA" id="ARBA00023136"/>
    </source>
</evidence>
<sequence length="1069" mass="118216">MDLTTQSEKELSLSVDTHIDQEPLNNDAPMLKTGILSRSRTSSNSAPPKSQPDTMTFIENTSLNNTSLAVSDRFDNADTSKIMDTATSTDNTSLKSATPDTSLKSPKEQSTLSDTVVSKPFFNSSENGQPTDLLTSAQASPIFILDSPNSDQQDTPNTMSKPTANSFRSISTPSSTHSEISSKSMPVRQKPTSSSIGTMAYSNGSKSPGIKQPYKPRSISYAHEYRPSEFIDDMPPPSAFISEIESLHAFHGTSSLGSVPIEPKYPYMSRESESSEFKDAGLTKDRSFVFKKPASPFQSSSSSLPNPKTKTSTESPESLDTSHKSWFAYNPTSYLTTPTTPAIPETESTMFLISPDSVTVDMPSMKRNADMHEIFPEMESDELLIEDYSCAWQKDLLLHGRLYITTKGLAFNAKIIWSYSNIIPYSDIISMEKKNVVGIIPSAIEVSTTTTKHFFATFLTRDTTLELATRIWMGYPNNIIRSKLPNNEMRSSDDSLAQTEDLVLSDLPQLIPRSNDGSSIHSRHSRTVSAGYVPITATSPIDFKAPSSLQLDNFDWMSPISPTSDLRFVSQISSGFQYPSRPRSYSQSLPPTISPLYGSDKNVSSASLLLSKNIGLAELVAFDTNSVDNQSVAESIEQFTSDLISDTSLQPVSHRAHIVHQKHPVVFKSDTPRPLKRIAPHPSMSSLKSKMISDSKPLSLETPLEKDTHQTRTVPESTQPVDCSCDPIHAKMKPLLDTNVPLPLETVWVLLYGFKSATTGFLHNFWITECKHRNLKGVDWVAESVVLDDPKDFEEKTDEIGFDGVTLGSHKKVEYVIPLTNPLGPKETRCRIHDQIVQKTDLMVCIRSVNTTPDVPSGTAFEAITRICLTFVSPNITRMRASCDIEYSKSTWIKMAIDRAIPEGLKAYQISLLTALRLHITKNPDLVKLQSRHSASTANDIQVEDSTVSNDRVSCQSPARQTVSTNATHDANTGAVDTRPLALQQNPKNTQGFTQVSSVHLLIVLVFMLCIAMANLTVLWRLLNEVSLLRGEVSRMGDVIIRQDKILQHSHTLQSSIDRSKLVFMEDKT</sequence>
<reference evidence="9 10" key="1">
    <citation type="submission" date="2006-10" db="EMBL/GenBank/DDBJ databases">
        <title>The Genome Sequence of Batrachochytrium dendrobatidis JEL423.</title>
        <authorList>
            <consortium name="The Broad Institute Genome Sequencing Platform"/>
            <person name="Birren B."/>
            <person name="Lander E."/>
            <person name="Galagan J."/>
            <person name="Cuomo C."/>
            <person name="Devon K."/>
            <person name="Jaffe D."/>
            <person name="Butler J."/>
            <person name="Alvarez P."/>
            <person name="Gnerre S."/>
            <person name="Grabherr M."/>
            <person name="Kleber M."/>
            <person name="Mauceli E."/>
            <person name="Brockman W."/>
            <person name="Young S."/>
            <person name="LaButti K."/>
            <person name="Sykes S."/>
            <person name="DeCaprio D."/>
            <person name="Crawford M."/>
            <person name="Koehrsen M."/>
            <person name="Engels R."/>
            <person name="Montgomery P."/>
            <person name="Pearson M."/>
            <person name="Howarth C."/>
            <person name="Larson L."/>
            <person name="White J."/>
            <person name="O'Leary S."/>
            <person name="Kodira C."/>
            <person name="Zeng Q."/>
            <person name="Yandava C."/>
            <person name="Alvarado L."/>
            <person name="Longcore J."/>
            <person name="James T."/>
        </authorList>
    </citation>
    <scope>NUCLEOTIDE SEQUENCE [LARGE SCALE GENOMIC DNA]</scope>
    <source>
        <strain evidence="9 10">JEL423</strain>
    </source>
</reference>
<dbReference type="eggNOG" id="KOG1032">
    <property type="taxonomic scope" value="Eukaryota"/>
</dbReference>
<feature type="region of interest" description="Disordered" evidence="6">
    <location>
        <begin position="293"/>
        <end position="321"/>
    </location>
</feature>
<feature type="compositionally biased region" description="Basic and acidic residues" evidence="6">
    <location>
        <begin position="7"/>
        <end position="21"/>
    </location>
</feature>
<feature type="compositionally biased region" description="Polar residues" evidence="6">
    <location>
        <begin position="711"/>
        <end position="721"/>
    </location>
</feature>
<dbReference type="Pfam" id="PF02893">
    <property type="entry name" value="GRAM"/>
    <property type="match status" value="1"/>
</dbReference>
<feature type="compositionally biased region" description="Polar residues" evidence="6">
    <location>
        <begin position="190"/>
        <end position="206"/>
    </location>
</feature>
<name>A0A177WD71_BATDL</name>
<feature type="region of interest" description="Disordered" evidence="6">
    <location>
        <begin position="89"/>
        <end position="113"/>
    </location>
</feature>
<feature type="compositionally biased region" description="Low complexity" evidence="6">
    <location>
        <begin position="166"/>
        <end position="184"/>
    </location>
</feature>
<feature type="compositionally biased region" description="Polar residues" evidence="6">
    <location>
        <begin position="147"/>
        <end position="165"/>
    </location>
</feature>
<evidence type="ECO:0000313" key="10">
    <source>
        <dbReference type="Proteomes" id="UP000077115"/>
    </source>
</evidence>
<dbReference type="GO" id="GO:0140268">
    <property type="term" value="C:endoplasmic reticulum-plasma membrane contact site"/>
    <property type="evidence" value="ECO:0007669"/>
    <property type="project" value="TreeGrafter"/>
</dbReference>
<dbReference type="Pfam" id="PF16016">
    <property type="entry name" value="VASt"/>
    <property type="match status" value="1"/>
</dbReference>
<feature type="region of interest" description="Disordered" evidence="6">
    <location>
        <begin position="1"/>
        <end position="54"/>
    </location>
</feature>
<dbReference type="STRING" id="403673.A0A177WD71"/>
<feature type="domain" description="VASt" evidence="8">
    <location>
        <begin position="731"/>
        <end position="924"/>
    </location>
</feature>
<dbReference type="EMBL" id="DS022300">
    <property type="protein sequence ID" value="OAJ37520.1"/>
    <property type="molecule type" value="Genomic_DNA"/>
</dbReference>
<dbReference type="InterPro" id="IPR011993">
    <property type="entry name" value="PH-like_dom_sf"/>
</dbReference>
<accession>A0A177WD71</accession>
<evidence type="ECO:0000256" key="4">
    <source>
        <dbReference type="ARBA" id="ARBA00022989"/>
    </source>
</evidence>
<dbReference type="VEuPathDB" id="FungiDB:BDEG_21532"/>
<dbReference type="InterPro" id="IPR051482">
    <property type="entry name" value="Cholesterol_transport"/>
</dbReference>
<dbReference type="PANTHER" id="PTHR23319:SF4">
    <property type="entry name" value="GRAM DOMAIN CONTAINING 1B, ISOFORM E"/>
    <property type="match status" value="1"/>
</dbReference>
<dbReference type="GO" id="GO:0005789">
    <property type="term" value="C:endoplasmic reticulum membrane"/>
    <property type="evidence" value="ECO:0007669"/>
    <property type="project" value="TreeGrafter"/>
</dbReference>
<feature type="region of interest" description="Disordered" evidence="6">
    <location>
        <begin position="671"/>
        <end position="692"/>
    </location>
</feature>
<comment type="similarity">
    <text evidence="2">Belongs to the YSP2 family.</text>
</comment>
<dbReference type="Gene3D" id="2.30.29.30">
    <property type="entry name" value="Pleckstrin-homology domain (PH domain)/Phosphotyrosine-binding domain (PTB)"/>
    <property type="match status" value="1"/>
</dbReference>
<dbReference type="AlphaFoldDB" id="A0A177WD71"/>
<dbReference type="PROSITE" id="PS51778">
    <property type="entry name" value="VAST"/>
    <property type="match status" value="1"/>
</dbReference>
<proteinExistence type="inferred from homology"/>
<evidence type="ECO:0000256" key="3">
    <source>
        <dbReference type="ARBA" id="ARBA00022692"/>
    </source>
</evidence>
<feature type="region of interest" description="Disordered" evidence="6">
    <location>
        <begin position="144"/>
        <end position="213"/>
    </location>
</feature>
<dbReference type="PANTHER" id="PTHR23319">
    <property type="entry name" value="GRAM DOMAIN CONTAINING 1B, ISOFORM E"/>
    <property type="match status" value="1"/>
</dbReference>
<feature type="compositionally biased region" description="Low complexity" evidence="6">
    <location>
        <begin position="293"/>
        <end position="313"/>
    </location>
</feature>
<reference evidence="9 10" key="2">
    <citation type="submission" date="2016-05" db="EMBL/GenBank/DDBJ databases">
        <title>Lineage-specific infection strategies underlie the spectrum of fungal disease in amphibians.</title>
        <authorList>
            <person name="Cuomo C.A."/>
            <person name="Farrer R.A."/>
            <person name="James T."/>
            <person name="Longcore J."/>
            <person name="Birren B."/>
        </authorList>
    </citation>
    <scope>NUCLEOTIDE SEQUENCE [LARGE SCALE GENOMIC DNA]</scope>
    <source>
        <strain evidence="9 10">JEL423</strain>
    </source>
</reference>
<dbReference type="GO" id="GO:0005886">
    <property type="term" value="C:plasma membrane"/>
    <property type="evidence" value="ECO:0007669"/>
    <property type="project" value="TreeGrafter"/>
</dbReference>
<dbReference type="GO" id="GO:0032541">
    <property type="term" value="C:cortical endoplasmic reticulum"/>
    <property type="evidence" value="ECO:0007669"/>
    <property type="project" value="TreeGrafter"/>
</dbReference>
<keyword evidence="3 7" id="KW-0812">Transmembrane</keyword>
<dbReference type="GO" id="GO:0005739">
    <property type="term" value="C:mitochondrion"/>
    <property type="evidence" value="ECO:0007669"/>
    <property type="project" value="TreeGrafter"/>
</dbReference>
<comment type="subcellular location">
    <subcellularLocation>
        <location evidence="1">Membrane</location>
        <topology evidence="1">Single-pass membrane protein</topology>
    </subcellularLocation>
</comment>
<dbReference type="Proteomes" id="UP000077115">
    <property type="component" value="Unassembled WGS sequence"/>
</dbReference>
<evidence type="ECO:0000313" key="9">
    <source>
        <dbReference type="EMBL" id="OAJ37520.1"/>
    </source>
</evidence>
<evidence type="ECO:0000256" key="7">
    <source>
        <dbReference type="SAM" id="Phobius"/>
    </source>
</evidence>
<protein>
    <recommendedName>
        <fullName evidence="8">VASt domain-containing protein</fullName>
    </recommendedName>
</protein>
<dbReference type="InterPro" id="IPR004182">
    <property type="entry name" value="GRAM"/>
</dbReference>
<dbReference type="CDD" id="cd13220">
    <property type="entry name" value="PH-GRAM_GRAMDC"/>
    <property type="match status" value="1"/>
</dbReference>
<feature type="region of interest" description="Disordered" evidence="6">
    <location>
        <begin position="702"/>
        <end position="721"/>
    </location>
</feature>
<keyword evidence="5 7" id="KW-0472">Membrane</keyword>
<organism evidence="9 10">
    <name type="scientific">Batrachochytrium dendrobatidis (strain JEL423)</name>
    <dbReference type="NCBI Taxonomy" id="403673"/>
    <lineage>
        <taxon>Eukaryota</taxon>
        <taxon>Fungi</taxon>
        <taxon>Fungi incertae sedis</taxon>
        <taxon>Chytridiomycota</taxon>
        <taxon>Chytridiomycota incertae sedis</taxon>
        <taxon>Chytridiomycetes</taxon>
        <taxon>Rhizophydiales</taxon>
        <taxon>Rhizophydiales incertae sedis</taxon>
        <taxon>Batrachochytrium</taxon>
    </lineage>
</organism>
<feature type="compositionally biased region" description="Polar residues" evidence="6">
    <location>
        <begin position="36"/>
        <end position="54"/>
    </location>
</feature>